<keyword evidence="2 5" id="KW-0645">Protease</keyword>
<feature type="active site" description="Charge relay system" evidence="5">
    <location>
        <position position="227"/>
    </location>
</feature>
<dbReference type="InterPro" id="IPR023827">
    <property type="entry name" value="Peptidase_S8_Asp-AS"/>
</dbReference>
<dbReference type="SUPFAM" id="SSF52743">
    <property type="entry name" value="Subtilisin-like"/>
    <property type="match status" value="1"/>
</dbReference>
<keyword evidence="4 5" id="KW-0720">Serine protease</keyword>
<dbReference type="InterPro" id="IPR013783">
    <property type="entry name" value="Ig-like_fold"/>
</dbReference>
<feature type="domain" description="Peptidase S8/S53" evidence="9">
    <location>
        <begin position="218"/>
        <end position="485"/>
    </location>
</feature>
<feature type="active site" description="Charge relay system" evidence="5">
    <location>
        <position position="438"/>
    </location>
</feature>
<feature type="active site" description="Charge relay system" evidence="5">
    <location>
        <position position="259"/>
    </location>
</feature>
<dbReference type="InterPro" id="IPR036852">
    <property type="entry name" value="Peptidase_S8/S53_dom_sf"/>
</dbReference>
<dbReference type="PROSITE" id="PS51892">
    <property type="entry name" value="SUBTILASE"/>
    <property type="match status" value="1"/>
</dbReference>
<dbReference type="PROSITE" id="PS00137">
    <property type="entry name" value="SUBTILASE_HIS"/>
    <property type="match status" value="1"/>
</dbReference>
<dbReference type="EMBL" id="JAVREN010000051">
    <property type="protein sequence ID" value="MDT0309956.1"/>
    <property type="molecule type" value="Genomic_DNA"/>
</dbReference>
<feature type="region of interest" description="Disordered" evidence="7">
    <location>
        <begin position="250"/>
        <end position="276"/>
    </location>
</feature>
<dbReference type="InterPro" id="IPR015500">
    <property type="entry name" value="Peptidase_S8_subtilisin-rel"/>
</dbReference>
<dbReference type="Proteomes" id="UP001183388">
    <property type="component" value="Unassembled WGS sequence"/>
</dbReference>
<feature type="region of interest" description="Disordered" evidence="7">
    <location>
        <begin position="16"/>
        <end position="37"/>
    </location>
</feature>
<dbReference type="InterPro" id="IPR017297">
    <property type="entry name" value="Peptidase_S8A_DPH-A"/>
</dbReference>
<dbReference type="PANTHER" id="PTHR43806">
    <property type="entry name" value="PEPTIDASE S8"/>
    <property type="match status" value="1"/>
</dbReference>
<reference evidence="11" key="1">
    <citation type="submission" date="2023-07" db="EMBL/GenBank/DDBJ databases">
        <title>30 novel species of actinomycetes from the DSMZ collection.</title>
        <authorList>
            <person name="Nouioui I."/>
        </authorList>
    </citation>
    <scope>NUCLEOTIDE SEQUENCE [LARGE SCALE GENOMIC DNA]</scope>
    <source>
        <strain evidence="11">DSM 44917</strain>
    </source>
</reference>
<dbReference type="InterPro" id="IPR050131">
    <property type="entry name" value="Peptidase_S8_subtilisin-like"/>
</dbReference>
<dbReference type="PIRSF" id="PIRSF037854">
    <property type="entry name" value="Dihydropyridine_esterase"/>
    <property type="match status" value="1"/>
</dbReference>
<feature type="signal peptide" evidence="8">
    <location>
        <begin position="1"/>
        <end position="17"/>
    </location>
</feature>
<dbReference type="PROSITE" id="PS00138">
    <property type="entry name" value="SUBTILASE_SER"/>
    <property type="match status" value="1"/>
</dbReference>
<keyword evidence="3 5" id="KW-0378">Hydrolase</keyword>
<keyword evidence="11" id="KW-1185">Reference proteome</keyword>
<dbReference type="Gene3D" id="3.40.50.200">
    <property type="entry name" value="Peptidase S8/S53 domain"/>
    <property type="match status" value="1"/>
</dbReference>
<sequence length="1103" mass="113287">MAAALAAVLAAGAAAPAAEGRDPAAAPRDEGDGSRISHSVTLITGDRVLVDPEGGVAGVVPAEGREDVPRTVARGGGETLVLPLDAIGLIEDGTLDRDLFNITELSREQHREAGGLRIIVGYEENARQRDGARGALREAAEEDAARPLEAIDAEALTVSVEEAAAVWEAVTAPDGDARALAAAPGIASVALDGIVTAALDVSVPQIGAPQAWEAGFDGAGTTIAVLDTGIDETHPDLAGQVVGERNFSEAADAEDRDGHGTHVASTAAGTGAHSEGTYTGVAPGARLLNGKVLDDTGSGWQSDIVEGMEWAVEQGADVVNLSLGGPAGDTVDPLEEAVDRLSAESDTLFVIAAGNSGPEPGTVGSPGTADAALTVGAVDSSDAIADFSSVGPRTRDGALKPDVTAPGVDIAAAGAEGAAIWQYGTPVADGYAAISGTSMATPHVAGAAALLAQAHPDWTGERIKAALIASARPTPGEGAFRQGAGRIEVPAALEQTITAEPSSLSFGSVPWPPSGAEPVTRELTYRNDGTQDVTLDLSAATTGPDGAPAPEGLFTLGADEVTVPAGGTATVPVTATPAAAGETPGAFGLHVTATAEGVAAVTTAGAVTLEEETFQVEVDINAREGEADRTTWSGTATDLATGETRWIAGTEARATVPLPAGTYALNVFIETRTEDGLGFAGIDWLSHAGLEVTRDLRLTASADDARPMTLEGPNDDADQTDLDVGYDLIPQDGEGGAGFVVGTGAPPEGMRTAPLGGPAEGWELSAWTTSTWLTETSQYRLAHTRPEGFYTGHTLRAEARDMARITTGLGASTPGRLGVLYPFPANIPSSGSRVVELPHTTEVFLLAEAGPWQLVAEDFAEGWTSGAYLDSGQREYRAGRRYHETFNTGVFGPQIVEGAETPDGLYRTGDTLHGSLALFSDGGGHWGFSPREATTTTLYRNGEEYASMQDRLDAAPFTLPSEEADYRLVISAVRGEPAASVSTEVTAEYTFTSGGVGEDETVRLPASAVRFTPRLALDSTAPAGERLRVPVTVQGTAAGDYDSRLTVAVSYDRGETWRNVPVRRGAVQVTNPAAGGSVSFRAELVDGEGNTLTQTILDAYRTA</sequence>
<evidence type="ECO:0000256" key="7">
    <source>
        <dbReference type="SAM" id="MobiDB-lite"/>
    </source>
</evidence>
<dbReference type="PRINTS" id="PR00723">
    <property type="entry name" value="SUBTILISIN"/>
</dbReference>
<evidence type="ECO:0000256" key="1">
    <source>
        <dbReference type="ARBA" id="ARBA00011073"/>
    </source>
</evidence>
<evidence type="ECO:0000256" key="8">
    <source>
        <dbReference type="SAM" id="SignalP"/>
    </source>
</evidence>
<proteinExistence type="inferred from homology"/>
<comment type="similarity">
    <text evidence="1 5 6">Belongs to the peptidase S8 family.</text>
</comment>
<evidence type="ECO:0000259" key="9">
    <source>
        <dbReference type="Pfam" id="PF00082"/>
    </source>
</evidence>
<evidence type="ECO:0000256" key="2">
    <source>
        <dbReference type="ARBA" id="ARBA00022670"/>
    </source>
</evidence>
<gene>
    <name evidence="10" type="ORF">RM780_23810</name>
</gene>
<dbReference type="InterPro" id="IPR000209">
    <property type="entry name" value="Peptidase_S8/S53_dom"/>
</dbReference>
<dbReference type="Pfam" id="PF00082">
    <property type="entry name" value="Peptidase_S8"/>
    <property type="match status" value="1"/>
</dbReference>
<organism evidence="10 11">
    <name type="scientific">Streptomyces boetiae</name>
    <dbReference type="NCBI Taxonomy" id="3075541"/>
    <lineage>
        <taxon>Bacteria</taxon>
        <taxon>Bacillati</taxon>
        <taxon>Actinomycetota</taxon>
        <taxon>Actinomycetes</taxon>
        <taxon>Kitasatosporales</taxon>
        <taxon>Streptomycetaceae</taxon>
        <taxon>Streptomyces</taxon>
    </lineage>
</organism>
<comment type="caution">
    <text evidence="10">The sequence shown here is derived from an EMBL/GenBank/DDBJ whole genome shotgun (WGS) entry which is preliminary data.</text>
</comment>
<accession>A0ABU2LEN1</accession>
<evidence type="ECO:0000313" key="11">
    <source>
        <dbReference type="Proteomes" id="UP001183388"/>
    </source>
</evidence>
<keyword evidence="8" id="KW-0732">Signal</keyword>
<dbReference type="InterPro" id="IPR022398">
    <property type="entry name" value="Peptidase_S8_His-AS"/>
</dbReference>
<dbReference type="Gene3D" id="2.60.40.10">
    <property type="entry name" value="Immunoglobulins"/>
    <property type="match status" value="1"/>
</dbReference>
<dbReference type="PANTHER" id="PTHR43806:SF65">
    <property type="entry name" value="SERINE PROTEASE APRX"/>
    <property type="match status" value="1"/>
</dbReference>
<evidence type="ECO:0000313" key="10">
    <source>
        <dbReference type="EMBL" id="MDT0309956.1"/>
    </source>
</evidence>
<name>A0ABU2LEN1_9ACTN</name>
<evidence type="ECO:0000256" key="3">
    <source>
        <dbReference type="ARBA" id="ARBA00022801"/>
    </source>
</evidence>
<dbReference type="RefSeq" id="WP_311632928.1">
    <property type="nucleotide sequence ID" value="NZ_JAVREN010000051.1"/>
</dbReference>
<protein>
    <submittedName>
        <fullName evidence="10">S8 family serine peptidase</fullName>
    </submittedName>
</protein>
<evidence type="ECO:0000256" key="6">
    <source>
        <dbReference type="RuleBase" id="RU003355"/>
    </source>
</evidence>
<feature type="chain" id="PRO_5046785600" evidence="8">
    <location>
        <begin position="18"/>
        <end position="1103"/>
    </location>
</feature>
<evidence type="ECO:0000256" key="5">
    <source>
        <dbReference type="PROSITE-ProRule" id="PRU01240"/>
    </source>
</evidence>
<dbReference type="InterPro" id="IPR023828">
    <property type="entry name" value="Peptidase_S8_Ser-AS"/>
</dbReference>
<dbReference type="PROSITE" id="PS00136">
    <property type="entry name" value="SUBTILASE_ASP"/>
    <property type="match status" value="1"/>
</dbReference>
<evidence type="ECO:0000256" key="4">
    <source>
        <dbReference type="ARBA" id="ARBA00022825"/>
    </source>
</evidence>
<feature type="compositionally biased region" description="Basic and acidic residues" evidence="7">
    <location>
        <begin position="19"/>
        <end position="35"/>
    </location>
</feature>